<reference evidence="2 3" key="1">
    <citation type="submission" date="2022-06" db="EMBL/GenBank/DDBJ databases">
        <title>Acetobacer genomes from food samples.</title>
        <authorList>
            <person name="Sombolestani A."/>
        </authorList>
    </citation>
    <scope>NUCLEOTIDE SEQUENCE [LARGE SCALE GENOMIC DNA]</scope>
    <source>
        <strain evidence="2 3">R-83281</strain>
    </source>
</reference>
<evidence type="ECO:0000313" key="2">
    <source>
        <dbReference type="EMBL" id="MCP1246303.1"/>
    </source>
</evidence>
<feature type="domain" description="AbiTii" evidence="1">
    <location>
        <begin position="13"/>
        <end position="177"/>
    </location>
</feature>
<dbReference type="Proteomes" id="UP001523543">
    <property type="component" value="Unassembled WGS sequence"/>
</dbReference>
<dbReference type="Pfam" id="PF18864">
    <property type="entry name" value="AbiTii"/>
    <property type="match status" value="1"/>
</dbReference>
<sequence length="320" mass="36772">MSKEYDPKYIIELSKSLVDAIELSNVPNETLLFRAVRLARICNRSELLEWLSYEQNGYNSYEQKSLEYLSKTGRWIDKGKNEAFWGSFITISTRIPLAEKKLEISKIESLQGNFVNIALREMSARQNKISFEIVRLTSIKTRVVSLIYEFALSIYHEMIFSNIARSTFENYRAKVDALVGKYASAAFSKMSFAVDRLREGDEESISQGLTTCRRIIENVADAICPPTEKIWQNEGNDISLGKTHYLNRINFYINERISSKSQKTRLRQNIKNLYDRSCAGVHDSISVQEAHSLFLNVYLFLGEVLTLPTSKIPLELDDKS</sequence>
<name>A0ABT1ESG0_9PROT</name>
<evidence type="ECO:0000313" key="3">
    <source>
        <dbReference type="Proteomes" id="UP001523543"/>
    </source>
</evidence>
<accession>A0ABT1ESG0</accession>
<organism evidence="2 3">
    <name type="scientific">Acetobacter cerevisiae</name>
    <dbReference type="NCBI Taxonomy" id="178900"/>
    <lineage>
        <taxon>Bacteria</taxon>
        <taxon>Pseudomonadati</taxon>
        <taxon>Pseudomonadota</taxon>
        <taxon>Alphaproteobacteria</taxon>
        <taxon>Acetobacterales</taxon>
        <taxon>Acetobacteraceae</taxon>
        <taxon>Acetobacter</taxon>
    </lineage>
</organism>
<protein>
    <recommendedName>
        <fullName evidence="1">AbiTii domain-containing protein</fullName>
    </recommendedName>
</protein>
<dbReference type="EMBL" id="JAMYZR010000014">
    <property type="protein sequence ID" value="MCP1246303.1"/>
    <property type="molecule type" value="Genomic_DNA"/>
</dbReference>
<comment type="caution">
    <text evidence="2">The sequence shown here is derived from an EMBL/GenBank/DDBJ whole genome shotgun (WGS) entry which is preliminary data.</text>
</comment>
<keyword evidence="3" id="KW-1185">Reference proteome</keyword>
<evidence type="ECO:0000259" key="1">
    <source>
        <dbReference type="Pfam" id="PF18864"/>
    </source>
</evidence>
<gene>
    <name evidence="2" type="ORF">NKW54_10160</name>
</gene>
<dbReference type="RefSeq" id="WP_253550286.1">
    <property type="nucleotide sequence ID" value="NZ_JAMYZR010000014.1"/>
</dbReference>
<dbReference type="InterPro" id="IPR041304">
    <property type="entry name" value="AbiTii"/>
</dbReference>
<proteinExistence type="predicted"/>